<protein>
    <submittedName>
        <fullName evidence="1">Uncharacterized protein</fullName>
    </submittedName>
</protein>
<gene>
    <name evidence="1" type="ORF">S12H4_40770</name>
</gene>
<feature type="non-terminal residue" evidence="1">
    <location>
        <position position="1"/>
    </location>
</feature>
<sequence>ARYTTNKGRLPDALIEDMRQRFTDSEEYLTTRKVRDEEKFRKE</sequence>
<name>X1UTT2_9ZZZZ</name>
<dbReference type="AlphaFoldDB" id="X1UTT2"/>
<comment type="caution">
    <text evidence="1">The sequence shown here is derived from an EMBL/GenBank/DDBJ whole genome shotgun (WGS) entry which is preliminary data.</text>
</comment>
<accession>X1UTT2</accession>
<evidence type="ECO:0000313" key="1">
    <source>
        <dbReference type="EMBL" id="GAI95754.1"/>
    </source>
</evidence>
<reference evidence="1" key="1">
    <citation type="journal article" date="2014" name="Front. Microbiol.">
        <title>High frequency of phylogenetically diverse reductive dehalogenase-homologous genes in deep subseafloor sedimentary metagenomes.</title>
        <authorList>
            <person name="Kawai M."/>
            <person name="Futagami T."/>
            <person name="Toyoda A."/>
            <person name="Takaki Y."/>
            <person name="Nishi S."/>
            <person name="Hori S."/>
            <person name="Arai W."/>
            <person name="Tsubouchi T."/>
            <person name="Morono Y."/>
            <person name="Uchiyama I."/>
            <person name="Ito T."/>
            <person name="Fujiyama A."/>
            <person name="Inagaki F."/>
            <person name="Takami H."/>
        </authorList>
    </citation>
    <scope>NUCLEOTIDE SEQUENCE</scope>
    <source>
        <strain evidence="1">Expedition CK06-06</strain>
    </source>
</reference>
<dbReference type="EMBL" id="BARW01024775">
    <property type="protein sequence ID" value="GAI95754.1"/>
    <property type="molecule type" value="Genomic_DNA"/>
</dbReference>
<organism evidence="1">
    <name type="scientific">marine sediment metagenome</name>
    <dbReference type="NCBI Taxonomy" id="412755"/>
    <lineage>
        <taxon>unclassified sequences</taxon>
        <taxon>metagenomes</taxon>
        <taxon>ecological metagenomes</taxon>
    </lineage>
</organism>
<proteinExistence type="predicted"/>